<feature type="compositionally biased region" description="Basic residues" evidence="1">
    <location>
        <begin position="1"/>
        <end position="20"/>
    </location>
</feature>
<feature type="region of interest" description="Disordered" evidence="1">
    <location>
        <begin position="1"/>
        <end position="44"/>
    </location>
</feature>
<evidence type="ECO:0008006" key="5">
    <source>
        <dbReference type="Google" id="ProtNLM"/>
    </source>
</evidence>
<evidence type="ECO:0000256" key="2">
    <source>
        <dbReference type="SAM" id="Phobius"/>
    </source>
</evidence>
<dbReference type="EMBL" id="QFOZ01000003">
    <property type="protein sequence ID" value="PZP89242.1"/>
    <property type="molecule type" value="Genomic_DNA"/>
</dbReference>
<proteinExistence type="predicted"/>
<feature type="transmembrane region" description="Helical" evidence="2">
    <location>
        <begin position="114"/>
        <end position="136"/>
    </location>
</feature>
<evidence type="ECO:0000313" key="4">
    <source>
        <dbReference type="Proteomes" id="UP000248606"/>
    </source>
</evidence>
<comment type="caution">
    <text evidence="3">The sequence shown here is derived from an EMBL/GenBank/DDBJ whole genome shotgun (WGS) entry which is preliminary data.</text>
</comment>
<keyword evidence="2" id="KW-0812">Transmembrane</keyword>
<gene>
    <name evidence="3" type="ORF">DI579_03285</name>
</gene>
<dbReference type="RefSeq" id="WP_290598991.1">
    <property type="nucleotide sequence ID" value="NZ_CAKZIO010000014.1"/>
</dbReference>
<protein>
    <recommendedName>
        <fullName evidence="5">DUF3017 domain-containing protein</fullName>
    </recommendedName>
</protein>
<keyword evidence="2" id="KW-0472">Membrane</keyword>
<evidence type="ECO:0000313" key="3">
    <source>
        <dbReference type="EMBL" id="PZP89242.1"/>
    </source>
</evidence>
<feature type="transmembrane region" description="Helical" evidence="2">
    <location>
        <begin position="148"/>
        <end position="165"/>
    </location>
</feature>
<name>A0A2W5K9R8_9ACTN</name>
<organism evidence="3 4">
    <name type="scientific">Lawsonella clevelandensis</name>
    <dbReference type="NCBI Taxonomy" id="1528099"/>
    <lineage>
        <taxon>Bacteria</taxon>
        <taxon>Bacillati</taxon>
        <taxon>Actinomycetota</taxon>
        <taxon>Actinomycetes</taxon>
        <taxon>Mycobacteriales</taxon>
        <taxon>Lawsonellaceae</taxon>
        <taxon>Lawsonella</taxon>
    </lineage>
</organism>
<dbReference type="Pfam" id="PF11222">
    <property type="entry name" value="DUF3017"/>
    <property type="match status" value="1"/>
</dbReference>
<dbReference type="Proteomes" id="UP000248606">
    <property type="component" value="Unassembled WGS sequence"/>
</dbReference>
<sequence length="167" mass="19089">MTSLRKPRRGKKRQVKKPREKHFLDDKPQLVNPAFPPEPAPTGRVEAPDDVIADVDLERYGVAARGWAPFRDWFIGIFKHDKEWWRRQVAFLIVVLLLIVSAVFVLAGHWRRGVTILACTALLTAALRSFLPADYVEMLEVRSQRFDVIFLLVMGTALLFLVVTVPV</sequence>
<dbReference type="InterPro" id="IPR021385">
    <property type="entry name" value="DUF3017"/>
</dbReference>
<feature type="transmembrane region" description="Helical" evidence="2">
    <location>
        <begin position="89"/>
        <end position="108"/>
    </location>
</feature>
<keyword evidence="2" id="KW-1133">Transmembrane helix</keyword>
<reference evidence="3 4" key="1">
    <citation type="submission" date="2017-08" db="EMBL/GenBank/DDBJ databases">
        <title>Infants hospitalized years apart are colonized by the same room-sourced microbial strains.</title>
        <authorList>
            <person name="Brooks B."/>
            <person name="Olm M.R."/>
            <person name="Firek B.A."/>
            <person name="Baker R."/>
            <person name="Thomas B.C."/>
            <person name="Morowitz M.J."/>
            <person name="Banfield J.F."/>
        </authorList>
    </citation>
    <scope>NUCLEOTIDE SEQUENCE [LARGE SCALE GENOMIC DNA]</scope>
    <source>
        <strain evidence="3">S2_006_000_R1_57</strain>
    </source>
</reference>
<dbReference type="AlphaFoldDB" id="A0A2W5K9R8"/>
<accession>A0A2W5K9R8</accession>
<evidence type="ECO:0000256" key="1">
    <source>
        <dbReference type="SAM" id="MobiDB-lite"/>
    </source>
</evidence>